<feature type="region of interest" description="Disordered" evidence="1">
    <location>
        <begin position="1"/>
        <end position="21"/>
    </location>
</feature>
<keyword evidence="2" id="KW-1133">Transmembrane helix</keyword>
<feature type="region of interest" description="Disordered" evidence="1">
    <location>
        <begin position="627"/>
        <end position="659"/>
    </location>
</feature>
<accession>A0ABW8JU50</accession>
<dbReference type="Proteomes" id="UP001620460">
    <property type="component" value="Unassembled WGS sequence"/>
</dbReference>
<evidence type="ECO:0000313" key="3">
    <source>
        <dbReference type="EMBL" id="MFK2903984.1"/>
    </source>
</evidence>
<proteinExistence type="predicted"/>
<comment type="caution">
    <text evidence="3">The sequence shown here is derived from an EMBL/GenBank/DDBJ whole genome shotgun (WGS) entry which is preliminary data.</text>
</comment>
<sequence>MLESPREAAERARVYRRGTRQKPRDRWLRAVALIGSLLLHFAVLVGAVLGPAYVPPPPPEHPGDALQVRLIEKKKEEPPPPPPVRGTPPKERGPVHRGGAARVAVRTARTDATTPELPAVPAAEPIPVPTLQPPVIDVAKRTSVPVAQQAVAAPPPPLSLPTPAPTPDLAPVPLAAEPPTITLDTPPAAKPVPPAFQPEPPRKPQLEGNRPIPPPASLAMPELPAQAVPTLAPPTVALDTRVPPAVAPTSVVLARPQVAAAAAPPVPDLQPVPLPAQAAPQVNLQPQISAPAPIVVATERPQVQAPAITVAAAEPQLEAVPVAPLAPSLIEQPRAPAPAAPKLDVPAPPVAAIAVARPAIARAPAAVAPTPAEPATAQAASAAPATEKSAANQAPASAPDAAEARAADQPSAAAGERDVSTAPDATPQGSDNATPGSPTGKEQSAPVIGKDGSLVLPAPGQGTGREHAGSTAGNAATGASSGQPGDYIQLKPHGDVQIMEHRAPNLGYKPTRFEQDWAPEGESSIDTALRHAVEKTTVKHTFHLPRGVRIECGAMPLFPMALFGCHNPDPIAKAVEPELYQRLNLPSAPLAPPPPAPAASVPKPAVPILLDNTVQCANARVAGGPLPPGCASAANAPPKPPIAPARASSSWVPASDQFQ</sequence>
<feature type="compositionally biased region" description="Low complexity" evidence="1">
    <location>
        <begin position="469"/>
        <end position="482"/>
    </location>
</feature>
<feature type="compositionally biased region" description="Pro residues" evidence="1">
    <location>
        <begin position="188"/>
        <end position="199"/>
    </location>
</feature>
<keyword evidence="2" id="KW-0472">Membrane</keyword>
<name>A0ABW8JU50_9GAMM</name>
<feature type="compositionally biased region" description="Polar residues" evidence="1">
    <location>
        <begin position="427"/>
        <end position="442"/>
    </location>
</feature>
<organism evidence="3 4">
    <name type="scientific">Dyella ginsengisoli</name>
    <dbReference type="NCBI Taxonomy" id="363848"/>
    <lineage>
        <taxon>Bacteria</taxon>
        <taxon>Pseudomonadati</taxon>
        <taxon>Pseudomonadota</taxon>
        <taxon>Gammaproteobacteria</taxon>
        <taxon>Lysobacterales</taxon>
        <taxon>Rhodanobacteraceae</taxon>
        <taxon>Dyella</taxon>
    </lineage>
</organism>
<reference evidence="3 4" key="1">
    <citation type="submission" date="2020-10" db="EMBL/GenBank/DDBJ databases">
        <title>Phylogeny of dyella-like bacteria.</title>
        <authorList>
            <person name="Fu J."/>
        </authorList>
    </citation>
    <scope>NUCLEOTIDE SEQUENCE [LARGE SCALE GENOMIC DNA]</scope>
    <source>
        <strain evidence="3 4">Gsoil3046</strain>
    </source>
</reference>
<keyword evidence="2" id="KW-0812">Transmembrane</keyword>
<dbReference type="EMBL" id="JADIKM010000002">
    <property type="protein sequence ID" value="MFK2903984.1"/>
    <property type="molecule type" value="Genomic_DNA"/>
</dbReference>
<evidence type="ECO:0000313" key="4">
    <source>
        <dbReference type="Proteomes" id="UP001620460"/>
    </source>
</evidence>
<evidence type="ECO:0000256" key="2">
    <source>
        <dbReference type="SAM" id="Phobius"/>
    </source>
</evidence>
<evidence type="ECO:0000256" key="1">
    <source>
        <dbReference type="SAM" id="MobiDB-lite"/>
    </source>
</evidence>
<feature type="transmembrane region" description="Helical" evidence="2">
    <location>
        <begin position="27"/>
        <end position="49"/>
    </location>
</feature>
<gene>
    <name evidence="3" type="ORF">ISP17_08405</name>
</gene>
<protein>
    <submittedName>
        <fullName evidence="3">Uncharacterized protein</fullName>
    </submittedName>
</protein>
<keyword evidence="4" id="KW-1185">Reference proteome</keyword>
<feature type="compositionally biased region" description="Low complexity" evidence="1">
    <location>
        <begin position="97"/>
        <end position="111"/>
    </location>
</feature>
<feature type="compositionally biased region" description="Basic and acidic residues" evidence="1">
    <location>
        <begin position="1"/>
        <end position="13"/>
    </location>
</feature>
<dbReference type="RefSeq" id="WP_404632035.1">
    <property type="nucleotide sequence ID" value="NZ_JADIKM010000002.1"/>
</dbReference>
<feature type="region of interest" description="Disordered" evidence="1">
    <location>
        <begin position="185"/>
        <end position="210"/>
    </location>
</feature>
<feature type="region of interest" description="Disordered" evidence="1">
    <location>
        <begin position="74"/>
        <end position="111"/>
    </location>
</feature>
<feature type="compositionally biased region" description="Low complexity" evidence="1">
    <location>
        <begin position="375"/>
        <end position="401"/>
    </location>
</feature>
<feature type="region of interest" description="Disordered" evidence="1">
    <location>
        <begin position="375"/>
        <end position="490"/>
    </location>
</feature>